<organism evidence="1">
    <name type="scientific">bioreactor metagenome</name>
    <dbReference type="NCBI Taxonomy" id="1076179"/>
    <lineage>
        <taxon>unclassified sequences</taxon>
        <taxon>metagenomes</taxon>
        <taxon>ecological metagenomes</taxon>
    </lineage>
</organism>
<proteinExistence type="predicted"/>
<gene>
    <name evidence="1" type="ORF">SDC9_196598</name>
</gene>
<dbReference type="EMBL" id="VSSQ01111811">
    <property type="protein sequence ID" value="MPN48985.1"/>
    <property type="molecule type" value="Genomic_DNA"/>
</dbReference>
<protein>
    <recommendedName>
        <fullName evidence="2">Minor capsid protein</fullName>
    </recommendedName>
</protein>
<accession>A0A645ICG6</accession>
<evidence type="ECO:0008006" key="2">
    <source>
        <dbReference type="Google" id="ProtNLM"/>
    </source>
</evidence>
<dbReference type="AlphaFoldDB" id="A0A645ICG6"/>
<evidence type="ECO:0000313" key="1">
    <source>
        <dbReference type="EMBL" id="MPN48985.1"/>
    </source>
</evidence>
<reference evidence="1" key="1">
    <citation type="submission" date="2019-08" db="EMBL/GenBank/DDBJ databases">
        <authorList>
            <person name="Kucharzyk K."/>
            <person name="Murdoch R.W."/>
            <person name="Higgins S."/>
            <person name="Loffler F."/>
        </authorList>
    </citation>
    <scope>NUCLEOTIDE SEQUENCE</scope>
</reference>
<name>A0A645ICG6_9ZZZZ</name>
<comment type="caution">
    <text evidence="1">The sequence shown here is derived from an EMBL/GenBank/DDBJ whole genome shotgun (WGS) entry which is preliminary data.</text>
</comment>
<sequence length="80" mass="9042">MLIQATPYARFQYYGKLMVSPTTGSPWAKKGERKVLTSIDLKYSTIAHPLAGKKWFEEMKKVHKDNILRGAQAMADRGGQ</sequence>